<keyword evidence="4" id="KW-0012">Acyltransferase</keyword>
<comment type="subcellular location">
    <subcellularLocation>
        <location evidence="5">Cytoplasm</location>
    </subcellularLocation>
</comment>
<keyword evidence="2 5" id="KW-0963">Cytoplasm</keyword>
<dbReference type="InterPro" id="IPR016181">
    <property type="entry name" value="Acyl_CoA_acyltransferase"/>
</dbReference>
<dbReference type="NCBIfam" id="TIGR01575">
    <property type="entry name" value="rimI"/>
    <property type="match status" value="1"/>
</dbReference>
<dbReference type="InterPro" id="IPR050680">
    <property type="entry name" value="YpeA/RimI_acetyltransf"/>
</dbReference>
<dbReference type="RefSeq" id="WP_160921746.1">
    <property type="nucleotide sequence ID" value="NZ_WMEY01000016.1"/>
</dbReference>
<feature type="domain" description="N-acetyltransferase" evidence="6">
    <location>
        <begin position="5"/>
        <end position="150"/>
    </location>
</feature>
<dbReference type="CDD" id="cd04301">
    <property type="entry name" value="NAT_SF"/>
    <property type="match status" value="1"/>
</dbReference>
<organism evidence="7 8">
    <name type="scientific">Guptibacillus hwajinpoensis</name>
    <dbReference type="NCBI Taxonomy" id="208199"/>
    <lineage>
        <taxon>Bacteria</taxon>
        <taxon>Bacillati</taxon>
        <taxon>Bacillota</taxon>
        <taxon>Bacilli</taxon>
        <taxon>Bacillales</taxon>
        <taxon>Guptibacillaceae</taxon>
        <taxon>Guptibacillus</taxon>
    </lineage>
</organism>
<dbReference type="Pfam" id="PF00583">
    <property type="entry name" value="Acetyltransf_1"/>
    <property type="match status" value="1"/>
</dbReference>
<proteinExistence type="inferred from homology"/>
<keyword evidence="3 7" id="KW-0808">Transferase</keyword>
<evidence type="ECO:0000256" key="4">
    <source>
        <dbReference type="ARBA" id="ARBA00023315"/>
    </source>
</evidence>
<dbReference type="PANTHER" id="PTHR43420:SF44">
    <property type="entry name" value="ACETYLTRANSFERASE YPEA"/>
    <property type="match status" value="1"/>
</dbReference>
<comment type="catalytic activity">
    <reaction evidence="5">
        <text>N-terminal L-alanyl-[ribosomal protein bS18] + acetyl-CoA = N-terminal N(alpha)-acetyl-L-alanyl-[ribosomal protein bS18] + CoA + H(+)</text>
        <dbReference type="Rhea" id="RHEA:43756"/>
        <dbReference type="Rhea" id="RHEA-COMP:10676"/>
        <dbReference type="Rhea" id="RHEA-COMP:10677"/>
        <dbReference type="ChEBI" id="CHEBI:15378"/>
        <dbReference type="ChEBI" id="CHEBI:57287"/>
        <dbReference type="ChEBI" id="CHEBI:57288"/>
        <dbReference type="ChEBI" id="CHEBI:64718"/>
        <dbReference type="ChEBI" id="CHEBI:83683"/>
        <dbReference type="EC" id="2.3.1.266"/>
    </reaction>
</comment>
<dbReference type="EMBL" id="WMEY01000016">
    <property type="protein sequence ID" value="MYL66083.1"/>
    <property type="molecule type" value="Genomic_DNA"/>
</dbReference>
<dbReference type="EC" id="2.3.1.266" evidence="5"/>
<dbReference type="SUPFAM" id="SSF55729">
    <property type="entry name" value="Acyl-CoA N-acyltransferases (Nat)"/>
    <property type="match status" value="1"/>
</dbReference>
<dbReference type="GO" id="GO:0008999">
    <property type="term" value="F:protein-N-terminal-alanine acetyltransferase activity"/>
    <property type="evidence" value="ECO:0007669"/>
    <property type="project" value="UniProtKB-EC"/>
</dbReference>
<comment type="function">
    <text evidence="5">Acetylates the N-terminal alanine of ribosomal protein bS18.</text>
</comment>
<evidence type="ECO:0000256" key="3">
    <source>
        <dbReference type="ARBA" id="ARBA00022679"/>
    </source>
</evidence>
<name>A0A845F505_9BACL</name>
<evidence type="ECO:0000313" key="7">
    <source>
        <dbReference type="EMBL" id="MYL66083.1"/>
    </source>
</evidence>
<sequence>MNDTVSFRSMTIEDIEAVMRIEHATFPTPWSRSAFYNEIVINHFATYLLLEVGEEVAGYCGVWVIIDEAHITNIALHPEYRGLKLGEALLNKAIHFTKSRGALKITLEVRVSNIVAQNLYRKFGFEEGGIRKNYYTDNQEDALVMWVNLNGK</sequence>
<reference evidence="7 8" key="1">
    <citation type="submission" date="2019-11" db="EMBL/GenBank/DDBJ databases">
        <title>Genome sequences of 17 halophilic strains isolated from different environments.</title>
        <authorList>
            <person name="Furrow R.E."/>
        </authorList>
    </citation>
    <scope>NUCLEOTIDE SEQUENCE [LARGE SCALE GENOMIC DNA]</scope>
    <source>
        <strain evidence="7 8">22506_14_FS</strain>
    </source>
</reference>
<dbReference type="InterPro" id="IPR006464">
    <property type="entry name" value="AcTrfase_RimI/Ard1"/>
</dbReference>
<accession>A0A845F505</accession>
<dbReference type="GO" id="GO:0005737">
    <property type="term" value="C:cytoplasm"/>
    <property type="evidence" value="ECO:0007669"/>
    <property type="project" value="UniProtKB-SubCell"/>
</dbReference>
<dbReference type="Gene3D" id="3.40.630.30">
    <property type="match status" value="1"/>
</dbReference>
<dbReference type="PANTHER" id="PTHR43420">
    <property type="entry name" value="ACETYLTRANSFERASE"/>
    <property type="match status" value="1"/>
</dbReference>
<evidence type="ECO:0000256" key="5">
    <source>
        <dbReference type="RuleBase" id="RU363094"/>
    </source>
</evidence>
<gene>
    <name evidence="7" type="primary">rimI</name>
    <name evidence="7" type="ORF">GLW07_22495</name>
</gene>
<evidence type="ECO:0000259" key="6">
    <source>
        <dbReference type="PROSITE" id="PS51186"/>
    </source>
</evidence>
<evidence type="ECO:0000256" key="2">
    <source>
        <dbReference type="ARBA" id="ARBA00022490"/>
    </source>
</evidence>
<evidence type="ECO:0000313" key="8">
    <source>
        <dbReference type="Proteomes" id="UP000447833"/>
    </source>
</evidence>
<comment type="caution">
    <text evidence="7">The sequence shown here is derived from an EMBL/GenBank/DDBJ whole genome shotgun (WGS) entry which is preliminary data.</text>
</comment>
<dbReference type="Proteomes" id="UP000447833">
    <property type="component" value="Unassembled WGS sequence"/>
</dbReference>
<dbReference type="InterPro" id="IPR000182">
    <property type="entry name" value="GNAT_dom"/>
</dbReference>
<evidence type="ECO:0000256" key="1">
    <source>
        <dbReference type="ARBA" id="ARBA00005395"/>
    </source>
</evidence>
<protein>
    <recommendedName>
        <fullName evidence="5">[Ribosomal protein bS18]-alanine N-acetyltransferase</fullName>
        <ecNumber evidence="5">2.3.1.266</ecNumber>
    </recommendedName>
</protein>
<dbReference type="AlphaFoldDB" id="A0A845F505"/>
<dbReference type="PROSITE" id="PS51186">
    <property type="entry name" value="GNAT"/>
    <property type="match status" value="1"/>
</dbReference>
<comment type="similarity">
    <text evidence="1 5">Belongs to the acetyltransferase family. RimI subfamily.</text>
</comment>